<dbReference type="AlphaFoldDB" id="A0A9W6GVV9"/>
<feature type="domain" description="RNA polymerase sigma-70 region 4" evidence="9">
    <location>
        <begin position="160"/>
        <end position="208"/>
    </location>
</feature>
<dbReference type="InterPro" id="IPR007630">
    <property type="entry name" value="RNA_pol_sigma70_r4"/>
</dbReference>
<dbReference type="PANTHER" id="PTHR43133">
    <property type="entry name" value="RNA POLYMERASE ECF-TYPE SIGMA FACTO"/>
    <property type="match status" value="1"/>
</dbReference>
<evidence type="ECO:0000259" key="9">
    <source>
        <dbReference type="Pfam" id="PF04545"/>
    </source>
</evidence>
<reference evidence="10" key="1">
    <citation type="journal article" date="2023" name="Int. J. Syst. Evol. Microbiol.">
        <title>Methylocystis iwaonis sp. nov., a type II methane-oxidizing bacterium from surface soil of a rice paddy field in Japan, and emended description of the genus Methylocystis (ex Whittenbury et al. 1970) Bowman et al. 1993.</title>
        <authorList>
            <person name="Kaise H."/>
            <person name="Sawadogo J.B."/>
            <person name="Alam M.S."/>
            <person name="Ueno C."/>
            <person name="Dianou D."/>
            <person name="Shinjo R."/>
            <person name="Asakawa S."/>
        </authorList>
    </citation>
    <scope>NUCLEOTIDE SEQUENCE</scope>
    <source>
        <strain evidence="10">LMG27198</strain>
    </source>
</reference>
<feature type="region of interest" description="Disordered" evidence="7">
    <location>
        <begin position="1"/>
        <end position="26"/>
    </location>
</feature>
<evidence type="ECO:0000256" key="7">
    <source>
        <dbReference type="SAM" id="MobiDB-lite"/>
    </source>
</evidence>
<dbReference type="GO" id="GO:0016987">
    <property type="term" value="F:sigma factor activity"/>
    <property type="evidence" value="ECO:0007669"/>
    <property type="project" value="UniProtKB-KW"/>
</dbReference>
<dbReference type="Gene3D" id="1.10.10.10">
    <property type="entry name" value="Winged helix-like DNA-binding domain superfamily/Winged helix DNA-binding domain"/>
    <property type="match status" value="1"/>
</dbReference>
<dbReference type="InterPro" id="IPR013324">
    <property type="entry name" value="RNA_pol_sigma_r3/r4-like"/>
</dbReference>
<sequence>MNYVATAPTTKSGERSPPRGRLSPVSARLGSARLTPQAASDLIVKMARDGDRQAFAVLFGFYFPRVKAYLLRGGAPPSAAEEIAQETMLRVWRKANAFDPQTGAASTWIFVIARNLRIDRVRGERAPNELELDPSEEPDAPPTGEMVTIMKQRGDRVREALASLSPEQAEIIRLFYFEERPHSDIARSLGLPLGTVKSRVRLALERLRSTLEDVR</sequence>
<dbReference type="InterPro" id="IPR039425">
    <property type="entry name" value="RNA_pol_sigma-70-like"/>
</dbReference>
<dbReference type="PANTHER" id="PTHR43133:SF62">
    <property type="entry name" value="RNA POLYMERASE SIGMA FACTOR SIGZ"/>
    <property type="match status" value="1"/>
</dbReference>
<dbReference type="Pfam" id="PF04542">
    <property type="entry name" value="Sigma70_r2"/>
    <property type="match status" value="1"/>
</dbReference>
<dbReference type="InterPro" id="IPR036388">
    <property type="entry name" value="WH-like_DNA-bd_sf"/>
</dbReference>
<dbReference type="NCBIfam" id="TIGR02937">
    <property type="entry name" value="sigma70-ECF"/>
    <property type="match status" value="1"/>
</dbReference>
<dbReference type="PROSITE" id="PS01063">
    <property type="entry name" value="SIGMA70_ECF"/>
    <property type="match status" value="1"/>
</dbReference>
<evidence type="ECO:0000259" key="8">
    <source>
        <dbReference type="Pfam" id="PF04542"/>
    </source>
</evidence>
<keyword evidence="2 6" id="KW-0805">Transcription regulation</keyword>
<keyword evidence="5 6" id="KW-0804">Transcription</keyword>
<organism evidence="10 11">
    <name type="scientific">Methylocystis echinoides</name>
    <dbReference type="NCBI Taxonomy" id="29468"/>
    <lineage>
        <taxon>Bacteria</taxon>
        <taxon>Pseudomonadati</taxon>
        <taxon>Pseudomonadota</taxon>
        <taxon>Alphaproteobacteria</taxon>
        <taxon>Hyphomicrobiales</taxon>
        <taxon>Methylocystaceae</taxon>
        <taxon>Methylocystis</taxon>
    </lineage>
</organism>
<evidence type="ECO:0000256" key="1">
    <source>
        <dbReference type="ARBA" id="ARBA00010641"/>
    </source>
</evidence>
<evidence type="ECO:0000313" key="10">
    <source>
        <dbReference type="EMBL" id="GLI93844.1"/>
    </source>
</evidence>
<dbReference type="Proteomes" id="UP001144323">
    <property type="component" value="Unassembled WGS sequence"/>
</dbReference>
<dbReference type="InterPro" id="IPR013325">
    <property type="entry name" value="RNA_pol_sigma_r2"/>
</dbReference>
<evidence type="ECO:0000256" key="5">
    <source>
        <dbReference type="ARBA" id="ARBA00023163"/>
    </source>
</evidence>
<dbReference type="SUPFAM" id="SSF88946">
    <property type="entry name" value="Sigma2 domain of RNA polymerase sigma factors"/>
    <property type="match status" value="1"/>
</dbReference>
<evidence type="ECO:0000256" key="2">
    <source>
        <dbReference type="ARBA" id="ARBA00023015"/>
    </source>
</evidence>
<gene>
    <name evidence="10" type="ORF">LMG27198_28360</name>
</gene>
<evidence type="ECO:0000313" key="11">
    <source>
        <dbReference type="Proteomes" id="UP001144323"/>
    </source>
</evidence>
<dbReference type="GO" id="GO:0006352">
    <property type="term" value="P:DNA-templated transcription initiation"/>
    <property type="evidence" value="ECO:0007669"/>
    <property type="project" value="InterPro"/>
</dbReference>
<dbReference type="InterPro" id="IPR000838">
    <property type="entry name" value="RNA_pol_sigma70_ECF_CS"/>
</dbReference>
<evidence type="ECO:0000256" key="4">
    <source>
        <dbReference type="ARBA" id="ARBA00023125"/>
    </source>
</evidence>
<keyword evidence="11" id="KW-1185">Reference proteome</keyword>
<comment type="similarity">
    <text evidence="1 6">Belongs to the sigma-70 factor family. ECF subfamily.</text>
</comment>
<dbReference type="GO" id="GO:0003677">
    <property type="term" value="F:DNA binding"/>
    <property type="evidence" value="ECO:0007669"/>
    <property type="project" value="UniProtKB-KW"/>
</dbReference>
<name>A0A9W6GVV9_9HYPH</name>
<accession>A0A9W6GVV9</accession>
<evidence type="ECO:0000256" key="3">
    <source>
        <dbReference type="ARBA" id="ARBA00023082"/>
    </source>
</evidence>
<dbReference type="InterPro" id="IPR014284">
    <property type="entry name" value="RNA_pol_sigma-70_dom"/>
</dbReference>
<dbReference type="InterPro" id="IPR007627">
    <property type="entry name" value="RNA_pol_sigma70_r2"/>
</dbReference>
<dbReference type="CDD" id="cd06171">
    <property type="entry name" value="Sigma70_r4"/>
    <property type="match status" value="1"/>
</dbReference>
<dbReference type="SUPFAM" id="SSF88659">
    <property type="entry name" value="Sigma3 and sigma4 domains of RNA polymerase sigma factors"/>
    <property type="match status" value="1"/>
</dbReference>
<evidence type="ECO:0000256" key="6">
    <source>
        <dbReference type="RuleBase" id="RU000716"/>
    </source>
</evidence>
<comment type="caution">
    <text evidence="10">The sequence shown here is derived from an EMBL/GenBank/DDBJ whole genome shotgun (WGS) entry which is preliminary data.</text>
</comment>
<keyword evidence="4 6" id="KW-0238">DNA-binding</keyword>
<dbReference type="EMBL" id="BSEC01000001">
    <property type="protein sequence ID" value="GLI93844.1"/>
    <property type="molecule type" value="Genomic_DNA"/>
</dbReference>
<dbReference type="Gene3D" id="1.10.1740.10">
    <property type="match status" value="1"/>
</dbReference>
<protein>
    <recommendedName>
        <fullName evidence="6">RNA polymerase sigma factor</fullName>
    </recommendedName>
</protein>
<dbReference type="Pfam" id="PF04545">
    <property type="entry name" value="Sigma70_r4"/>
    <property type="match status" value="1"/>
</dbReference>
<proteinExistence type="inferred from homology"/>
<keyword evidence="3 6" id="KW-0731">Sigma factor</keyword>
<feature type="domain" description="RNA polymerase sigma-70 region 2" evidence="8">
    <location>
        <begin position="62"/>
        <end position="125"/>
    </location>
</feature>